<dbReference type="InterPro" id="IPR007750">
    <property type="entry name" value="DUF674"/>
</dbReference>
<accession>A0A9W7IUC5</accession>
<name>A0A9W7IUC5_HIBTR</name>
<sequence length="460" mass="51193">MASESCTISIKLLIDQETNKVILAEAGNDFVDTLRTLLTFPLGNIARLVGKYPISQPGCLNNLYNSVENLGLNSFRSHACKSMLLYPRSIHEDKSKNLKLLIDFTEPTKCSCGELMSREIKLWERDAATDETEGVLCKVESMFFITDDLRVMQGFPGHLINFLSDLGVENVNHIAVKVLEIGPEEISHLLSHSLLSKTTFTDVFLRKQENLSSRPMVDEQFMLGAVNMKEETTKNDGKISVNVMLRKSDRKIVCAKASGNFVDLLFSFLTIPLESVLELLRGKGSLAVGSISNLFTDLDSIFSITKQKAPKGVILPPFYSCSNEFPDIKSLQPPEYFCHSDWETKRICLSRTHCRFSYTEVVKLLKLLDPKSTKVNTTNSRGYVHSGSLFVVTDDLVVKSLSSVSSIALLQEIGIRPADVEQQVINIGEAEARALLRACLCSSSPLSVLLDVKQPKEEPF</sequence>
<evidence type="ECO:0000313" key="1">
    <source>
        <dbReference type="EMBL" id="GMJ02497.1"/>
    </source>
</evidence>
<dbReference type="OrthoDB" id="1277335at2759"/>
<dbReference type="Proteomes" id="UP001165190">
    <property type="component" value="Unassembled WGS sequence"/>
</dbReference>
<proteinExistence type="predicted"/>
<evidence type="ECO:0000313" key="2">
    <source>
        <dbReference type="Proteomes" id="UP001165190"/>
    </source>
</evidence>
<dbReference type="EMBL" id="BSYR01000036">
    <property type="protein sequence ID" value="GMJ02497.1"/>
    <property type="molecule type" value="Genomic_DNA"/>
</dbReference>
<dbReference type="PANTHER" id="PTHR33103:SF27">
    <property type="entry name" value="OS04G0594700 PROTEIN"/>
    <property type="match status" value="1"/>
</dbReference>
<keyword evidence="2" id="KW-1185">Reference proteome</keyword>
<evidence type="ECO:0008006" key="3">
    <source>
        <dbReference type="Google" id="ProtNLM"/>
    </source>
</evidence>
<dbReference type="Pfam" id="PF05056">
    <property type="entry name" value="DUF674"/>
    <property type="match status" value="1"/>
</dbReference>
<dbReference type="AlphaFoldDB" id="A0A9W7IUC5"/>
<dbReference type="PANTHER" id="PTHR33103">
    <property type="entry name" value="OS01G0153900 PROTEIN"/>
    <property type="match status" value="1"/>
</dbReference>
<reference evidence="1" key="1">
    <citation type="submission" date="2023-05" db="EMBL/GenBank/DDBJ databases">
        <title>Genome and transcriptome analyses reveal genes involved in the formation of fine ridges on petal epidermal cells in Hibiscus trionum.</title>
        <authorList>
            <person name="Koshimizu S."/>
            <person name="Masuda S."/>
            <person name="Ishii T."/>
            <person name="Shirasu K."/>
            <person name="Hoshino A."/>
            <person name="Arita M."/>
        </authorList>
    </citation>
    <scope>NUCLEOTIDE SEQUENCE</scope>
    <source>
        <strain evidence="1">Hamamatsu line</strain>
    </source>
</reference>
<protein>
    <recommendedName>
        <fullName evidence="3">DUF674 family protein</fullName>
    </recommendedName>
</protein>
<comment type="caution">
    <text evidence="1">The sequence shown here is derived from an EMBL/GenBank/DDBJ whole genome shotgun (WGS) entry which is preliminary data.</text>
</comment>
<gene>
    <name evidence="1" type="ORF">HRI_003918900</name>
</gene>
<organism evidence="1 2">
    <name type="scientific">Hibiscus trionum</name>
    <name type="common">Flower of an hour</name>
    <dbReference type="NCBI Taxonomy" id="183268"/>
    <lineage>
        <taxon>Eukaryota</taxon>
        <taxon>Viridiplantae</taxon>
        <taxon>Streptophyta</taxon>
        <taxon>Embryophyta</taxon>
        <taxon>Tracheophyta</taxon>
        <taxon>Spermatophyta</taxon>
        <taxon>Magnoliopsida</taxon>
        <taxon>eudicotyledons</taxon>
        <taxon>Gunneridae</taxon>
        <taxon>Pentapetalae</taxon>
        <taxon>rosids</taxon>
        <taxon>malvids</taxon>
        <taxon>Malvales</taxon>
        <taxon>Malvaceae</taxon>
        <taxon>Malvoideae</taxon>
        <taxon>Hibiscus</taxon>
    </lineage>
</organism>